<dbReference type="PANTHER" id="PTHR46671">
    <property type="entry name" value="PROTEIN CBG11221"/>
    <property type="match status" value="1"/>
</dbReference>
<evidence type="ECO:0000256" key="2">
    <source>
        <dbReference type="ARBA" id="ARBA00022676"/>
    </source>
</evidence>
<evidence type="ECO:0000256" key="3">
    <source>
        <dbReference type="ARBA" id="ARBA00022679"/>
    </source>
</evidence>
<keyword evidence="2" id="KW-0328">Glycosyltransferase</keyword>
<dbReference type="CTD" id="78773642"/>
<organism evidence="6 7">
    <name type="scientific">Caenorhabditis remanei</name>
    <name type="common">Caenorhabditis vulgaris</name>
    <dbReference type="NCBI Taxonomy" id="31234"/>
    <lineage>
        <taxon>Eukaryota</taxon>
        <taxon>Metazoa</taxon>
        <taxon>Ecdysozoa</taxon>
        <taxon>Nematoda</taxon>
        <taxon>Chromadorea</taxon>
        <taxon>Rhabditida</taxon>
        <taxon>Rhabditina</taxon>
        <taxon>Rhabditomorpha</taxon>
        <taxon>Rhabditoidea</taxon>
        <taxon>Rhabditidae</taxon>
        <taxon>Peloderinae</taxon>
        <taxon>Caenorhabditis</taxon>
    </lineage>
</organism>
<name>A0A6A5HXI2_CAERE</name>
<comment type="subcellular location">
    <subcellularLocation>
        <location evidence="1">Membrane</location>
        <topology evidence="1">Single-pass type II membrane protein</topology>
    </subcellularLocation>
</comment>
<dbReference type="KEGG" id="crq:GCK72_003521"/>
<sequence>MIASLRLENEKQPATSLGYVKRLETQHIDCGRALKGESAYLSTITGDHRIPLIPNPSLKMSCSEITKRILPRYSMKPLRIGGIAFARNVFADYEYIEKQIQMTWHPQNRYCFVVAENADSGFFWKVEQLVKCFGNQMIMLHGKTYSDLK</sequence>
<dbReference type="Proteomes" id="UP000483820">
    <property type="component" value="Chromosome I"/>
</dbReference>
<proteinExistence type="predicted"/>
<dbReference type="GeneID" id="78773642"/>
<dbReference type="RefSeq" id="XP_053592749.1">
    <property type="nucleotide sequence ID" value="XM_053724104.1"/>
</dbReference>
<evidence type="ECO:0000313" key="6">
    <source>
        <dbReference type="EMBL" id="KAF1771694.1"/>
    </source>
</evidence>
<dbReference type="InterPro" id="IPR003406">
    <property type="entry name" value="Glyco_trans_14"/>
</dbReference>
<evidence type="ECO:0000256" key="5">
    <source>
        <dbReference type="ARBA" id="ARBA00023180"/>
    </source>
</evidence>
<dbReference type="Pfam" id="PF02485">
    <property type="entry name" value="Branch"/>
    <property type="match status" value="1"/>
</dbReference>
<gene>
    <name evidence="6" type="ORF">GCK72_003521</name>
</gene>
<evidence type="ECO:0000256" key="4">
    <source>
        <dbReference type="ARBA" id="ARBA00023136"/>
    </source>
</evidence>
<dbReference type="PANTHER" id="PTHR46671:SF4">
    <property type="entry name" value="EGF-LIKE DOMAIN-CONTAINING PROTEIN-RELATED"/>
    <property type="match status" value="1"/>
</dbReference>
<evidence type="ECO:0000313" key="7">
    <source>
        <dbReference type="Proteomes" id="UP000483820"/>
    </source>
</evidence>
<evidence type="ECO:0000256" key="1">
    <source>
        <dbReference type="ARBA" id="ARBA00004606"/>
    </source>
</evidence>
<accession>A0A6A5HXI2</accession>
<keyword evidence="3" id="KW-0808">Transferase</keyword>
<comment type="caution">
    <text evidence="6">The sequence shown here is derived from an EMBL/GenBank/DDBJ whole genome shotgun (WGS) entry which is preliminary data.</text>
</comment>
<dbReference type="GO" id="GO:0016757">
    <property type="term" value="F:glycosyltransferase activity"/>
    <property type="evidence" value="ECO:0007669"/>
    <property type="project" value="UniProtKB-KW"/>
</dbReference>
<reference evidence="6 7" key="1">
    <citation type="submission" date="2019-12" db="EMBL/GenBank/DDBJ databases">
        <title>Chromosome-level assembly of the Caenorhabditis remanei genome.</title>
        <authorList>
            <person name="Teterina A.A."/>
            <person name="Willis J.H."/>
            <person name="Phillips P.C."/>
        </authorList>
    </citation>
    <scope>NUCLEOTIDE SEQUENCE [LARGE SCALE GENOMIC DNA]</scope>
    <source>
        <strain evidence="6 7">PX506</strain>
        <tissue evidence="6">Whole organism</tissue>
    </source>
</reference>
<keyword evidence="5" id="KW-0325">Glycoprotein</keyword>
<dbReference type="EMBL" id="WUAV01000001">
    <property type="protein sequence ID" value="KAF1771694.1"/>
    <property type="molecule type" value="Genomic_DNA"/>
</dbReference>
<keyword evidence="4" id="KW-0472">Membrane</keyword>
<protein>
    <submittedName>
        <fullName evidence="6">Uncharacterized protein</fullName>
    </submittedName>
</protein>
<dbReference type="GO" id="GO:0016020">
    <property type="term" value="C:membrane"/>
    <property type="evidence" value="ECO:0007669"/>
    <property type="project" value="UniProtKB-SubCell"/>
</dbReference>
<dbReference type="AlphaFoldDB" id="A0A6A5HXI2"/>